<evidence type="ECO:0000256" key="15">
    <source>
        <dbReference type="RuleBase" id="RU003750"/>
    </source>
</evidence>
<keyword evidence="11 16" id="KW-0472">Membrane</keyword>
<reference evidence="17 18" key="1">
    <citation type="submission" date="2018-06" db="EMBL/GenBank/DDBJ databases">
        <authorList>
            <consortium name="Pathogen Informatics"/>
            <person name="Doyle S."/>
        </authorList>
    </citation>
    <scope>NUCLEOTIDE SEQUENCE [LARGE SCALE GENOMIC DNA]</scope>
    <source>
        <strain evidence="17 18">NCTC13315</strain>
    </source>
</reference>
<evidence type="ECO:0000256" key="16">
    <source>
        <dbReference type="SAM" id="Phobius"/>
    </source>
</evidence>
<comment type="catalytic activity">
    <reaction evidence="14">
        <text>a CDP-1,2-diacyl-sn-glycerol + sn-glycerol 3-phosphate = a 1,2-diacyl-sn-glycero-3-phospho-(1'-sn-glycero-3'-phosphate) + CMP + H(+)</text>
        <dbReference type="Rhea" id="RHEA:12593"/>
        <dbReference type="ChEBI" id="CHEBI:15378"/>
        <dbReference type="ChEBI" id="CHEBI:57597"/>
        <dbReference type="ChEBI" id="CHEBI:58332"/>
        <dbReference type="ChEBI" id="CHEBI:60110"/>
        <dbReference type="ChEBI" id="CHEBI:60377"/>
        <dbReference type="EC" id="2.7.8.5"/>
    </reaction>
</comment>
<dbReference type="PIRSF" id="PIRSF000847">
    <property type="entry name" value="Phos_ph_gly_syn"/>
    <property type="match status" value="1"/>
</dbReference>
<dbReference type="EMBL" id="UGNV01000001">
    <property type="protein sequence ID" value="STX30101.1"/>
    <property type="molecule type" value="Genomic_DNA"/>
</dbReference>
<dbReference type="Proteomes" id="UP000254968">
    <property type="component" value="Unassembled WGS sequence"/>
</dbReference>
<dbReference type="EC" id="2.7.8.5" evidence="4"/>
<dbReference type="PROSITE" id="PS00379">
    <property type="entry name" value="CDP_ALCOHOL_P_TRANSF"/>
    <property type="match status" value="1"/>
</dbReference>
<evidence type="ECO:0000256" key="8">
    <source>
        <dbReference type="ARBA" id="ARBA00022692"/>
    </source>
</evidence>
<evidence type="ECO:0000256" key="7">
    <source>
        <dbReference type="ARBA" id="ARBA00022679"/>
    </source>
</evidence>
<dbReference type="GO" id="GO:0046474">
    <property type="term" value="P:glycerophospholipid biosynthetic process"/>
    <property type="evidence" value="ECO:0007669"/>
    <property type="project" value="TreeGrafter"/>
</dbReference>
<comment type="subcellular location">
    <subcellularLocation>
        <location evidence="1">Membrane</location>
        <topology evidence="1">Multi-pass membrane protein</topology>
    </subcellularLocation>
</comment>
<keyword evidence="10" id="KW-0443">Lipid metabolism</keyword>
<evidence type="ECO:0000256" key="10">
    <source>
        <dbReference type="ARBA" id="ARBA00023098"/>
    </source>
</evidence>
<evidence type="ECO:0000256" key="12">
    <source>
        <dbReference type="ARBA" id="ARBA00023209"/>
    </source>
</evidence>
<dbReference type="InterPro" id="IPR000462">
    <property type="entry name" value="CDP-OH_P_trans"/>
</dbReference>
<evidence type="ECO:0000256" key="11">
    <source>
        <dbReference type="ARBA" id="ARBA00023136"/>
    </source>
</evidence>
<dbReference type="GO" id="GO:0008444">
    <property type="term" value="F:CDP-diacylglycerol-glycerol-3-phosphate 3-phosphatidyltransferase activity"/>
    <property type="evidence" value="ECO:0007669"/>
    <property type="project" value="UniProtKB-EC"/>
</dbReference>
<evidence type="ECO:0000256" key="6">
    <source>
        <dbReference type="ARBA" id="ARBA00022516"/>
    </source>
</evidence>
<comment type="pathway">
    <text evidence="2">Phospholipid metabolism; phosphatidylglycerol biosynthesis; phosphatidylglycerol from CDP-diacylglycerol: step 1/2.</text>
</comment>
<evidence type="ECO:0000256" key="2">
    <source>
        <dbReference type="ARBA" id="ARBA00005042"/>
    </source>
</evidence>
<comment type="similarity">
    <text evidence="3 15">Belongs to the CDP-alcohol phosphatidyltransferase class-I family.</text>
</comment>
<keyword evidence="9 16" id="KW-1133">Transmembrane helix</keyword>
<evidence type="ECO:0000256" key="5">
    <source>
        <dbReference type="ARBA" id="ARBA00014944"/>
    </source>
</evidence>
<evidence type="ECO:0000313" key="17">
    <source>
        <dbReference type="EMBL" id="STX30101.1"/>
    </source>
</evidence>
<dbReference type="OrthoDB" id="9796672at2"/>
<proteinExistence type="inferred from homology"/>
<evidence type="ECO:0000256" key="14">
    <source>
        <dbReference type="ARBA" id="ARBA00048586"/>
    </source>
</evidence>
<dbReference type="InterPro" id="IPR043130">
    <property type="entry name" value="CDP-OH_PTrfase_TM_dom"/>
</dbReference>
<dbReference type="Gene3D" id="1.20.120.1760">
    <property type="match status" value="1"/>
</dbReference>
<dbReference type="PANTHER" id="PTHR14269">
    <property type="entry name" value="CDP-DIACYLGLYCEROL--GLYCEROL-3-PHOSPHATE 3-PHOSPHATIDYLTRANSFERASE-RELATED"/>
    <property type="match status" value="1"/>
</dbReference>
<dbReference type="RefSeq" id="WP_115303824.1">
    <property type="nucleotide sequence ID" value="NZ_CAAAHO010000005.1"/>
</dbReference>
<dbReference type="InterPro" id="IPR048254">
    <property type="entry name" value="CDP_ALCOHOL_P_TRANSF_CS"/>
</dbReference>
<organism evidence="17 18">
    <name type="scientific">Legionella beliardensis</name>
    <dbReference type="NCBI Taxonomy" id="91822"/>
    <lineage>
        <taxon>Bacteria</taxon>
        <taxon>Pseudomonadati</taxon>
        <taxon>Pseudomonadota</taxon>
        <taxon>Gammaproteobacteria</taxon>
        <taxon>Legionellales</taxon>
        <taxon>Legionellaceae</taxon>
        <taxon>Legionella</taxon>
    </lineage>
</organism>
<keyword evidence="6" id="KW-0444">Lipid biosynthesis</keyword>
<keyword evidence="7 15" id="KW-0808">Transferase</keyword>
<evidence type="ECO:0000256" key="3">
    <source>
        <dbReference type="ARBA" id="ARBA00010441"/>
    </source>
</evidence>
<feature type="transmembrane region" description="Helical" evidence="16">
    <location>
        <begin position="151"/>
        <end position="171"/>
    </location>
</feature>
<dbReference type="Pfam" id="PF01066">
    <property type="entry name" value="CDP-OH_P_transf"/>
    <property type="match status" value="1"/>
</dbReference>
<evidence type="ECO:0000256" key="13">
    <source>
        <dbReference type="ARBA" id="ARBA00023264"/>
    </source>
</evidence>
<feature type="transmembrane region" description="Helical" evidence="16">
    <location>
        <begin position="7"/>
        <end position="26"/>
    </location>
</feature>
<keyword evidence="13" id="KW-1208">Phospholipid metabolism</keyword>
<evidence type="ECO:0000256" key="9">
    <source>
        <dbReference type="ARBA" id="ARBA00022989"/>
    </source>
</evidence>
<dbReference type="AlphaFoldDB" id="A0A378I613"/>
<dbReference type="InterPro" id="IPR050324">
    <property type="entry name" value="CDP-alcohol_PTase-I"/>
</dbReference>
<name>A0A378I613_9GAMM</name>
<protein>
    <recommendedName>
        <fullName evidence="5">CDP-diacylglycerol--glycerol-3-phosphate 3-phosphatidyltransferase</fullName>
        <ecNumber evidence="4">2.7.8.5</ecNumber>
    </recommendedName>
</protein>
<keyword evidence="8 16" id="KW-0812">Transmembrane</keyword>
<dbReference type="InterPro" id="IPR004570">
    <property type="entry name" value="Phosphatidylglycerol_P_synth"/>
</dbReference>
<dbReference type="GO" id="GO:0016020">
    <property type="term" value="C:membrane"/>
    <property type="evidence" value="ECO:0007669"/>
    <property type="project" value="UniProtKB-SubCell"/>
</dbReference>
<keyword evidence="12" id="KW-0594">Phospholipid biosynthesis</keyword>
<accession>A0A378I613</accession>
<evidence type="ECO:0000256" key="4">
    <source>
        <dbReference type="ARBA" id="ARBA00013170"/>
    </source>
</evidence>
<dbReference type="PANTHER" id="PTHR14269:SF11">
    <property type="entry name" value="CDP-DIACYLGLYCEROL--GLYCEROL-3-PHOSPHATE 3-PHOSPHATIDYLTRANSFERASE"/>
    <property type="match status" value="1"/>
</dbReference>
<feature type="transmembrane region" description="Helical" evidence="16">
    <location>
        <begin position="71"/>
        <end position="89"/>
    </location>
</feature>
<sequence>MMLKYIPNALTIFRLLLIVPFLTFLYTHDYAIAFYLYIIAGVTDNLDGWLARHYNWQSLLGSFMDPLADKLLIASSFISLALIGSLPWWLVLLVFFRDLTISFGVIAWYLFMPKKIYFQPTILSKFNTMLQLMVVTLCLFELAFLKFIPTYIFDGLIILTAVTTAITYFDYVWTWGRKAYSICK</sequence>
<evidence type="ECO:0000313" key="18">
    <source>
        <dbReference type="Proteomes" id="UP000254968"/>
    </source>
</evidence>
<evidence type="ECO:0000256" key="1">
    <source>
        <dbReference type="ARBA" id="ARBA00004141"/>
    </source>
</evidence>
<gene>
    <name evidence="17" type="primary">pgsA2</name>
    <name evidence="17" type="ORF">NCTC13315_02665</name>
</gene>
<keyword evidence="18" id="KW-1185">Reference proteome</keyword>